<evidence type="ECO:0000313" key="4">
    <source>
        <dbReference type="Proteomes" id="UP000031186"/>
    </source>
</evidence>
<organism evidence="3 4">
    <name type="scientific">Metarhizium anisopliae (strain ARSEF 549)</name>
    <dbReference type="NCBI Taxonomy" id="3151832"/>
    <lineage>
        <taxon>Eukaryota</taxon>
        <taxon>Fungi</taxon>
        <taxon>Dikarya</taxon>
        <taxon>Ascomycota</taxon>
        <taxon>Pezizomycotina</taxon>
        <taxon>Sordariomycetes</taxon>
        <taxon>Hypocreomycetidae</taxon>
        <taxon>Hypocreales</taxon>
        <taxon>Clavicipitaceae</taxon>
        <taxon>Metarhizium</taxon>
    </lineage>
</organism>
<feature type="region of interest" description="Disordered" evidence="1">
    <location>
        <begin position="1"/>
        <end position="70"/>
    </location>
</feature>
<feature type="region of interest" description="Disordered" evidence="1">
    <location>
        <begin position="110"/>
        <end position="187"/>
    </location>
</feature>
<gene>
    <name evidence="3" type="ORF">MAN_02967</name>
</gene>
<dbReference type="Proteomes" id="UP000031186">
    <property type="component" value="Unassembled WGS sequence"/>
</dbReference>
<feature type="compositionally biased region" description="Low complexity" evidence="1">
    <location>
        <begin position="134"/>
        <end position="185"/>
    </location>
</feature>
<evidence type="ECO:0000256" key="2">
    <source>
        <dbReference type="SAM" id="Phobius"/>
    </source>
</evidence>
<keyword evidence="2" id="KW-1133">Transmembrane helix</keyword>
<name>A0A0B4FQT0_METAF</name>
<sequence length="296" mass="31239">MDVHGPPIRYPTPRASTCMCGTDSNDNGSSFRASDDSTLAESIPSSPRQPPAYGAERAPPLYQEEDDPDDVKARRKARRALCIRLLTSIFITVLVSLIVAAVVARIHDSNINPGWSSSETASNRTNGTSFTMISGSRPSSAAALPSSATEAAAQEARTAAAATHQAEATTTAGASSPAPTSTAGERVQGQTVDCASMGVFVNATPVTDMAPVPTRIAAPASQRRKVHLVMDDGDGDQLLDVAVYRFNGCLLSRESYRSSQDGGVAYRCSLACPHKRPRRQARQAREVAAGEWGACC</sequence>
<dbReference type="VEuPathDB" id="FungiDB:MAN_02967"/>
<keyword evidence="2" id="KW-0472">Membrane</keyword>
<accession>A0A0B4FQT0</accession>
<feature type="non-terminal residue" evidence="3">
    <location>
        <position position="1"/>
    </location>
</feature>
<feature type="compositionally biased region" description="Polar residues" evidence="1">
    <location>
        <begin position="22"/>
        <end position="46"/>
    </location>
</feature>
<dbReference type="EMBL" id="AZNF01000003">
    <property type="protein sequence ID" value="KID68111.1"/>
    <property type="molecule type" value="Genomic_DNA"/>
</dbReference>
<proteinExistence type="predicted"/>
<evidence type="ECO:0000256" key="1">
    <source>
        <dbReference type="SAM" id="MobiDB-lite"/>
    </source>
</evidence>
<feature type="transmembrane region" description="Helical" evidence="2">
    <location>
        <begin position="81"/>
        <end position="104"/>
    </location>
</feature>
<protein>
    <submittedName>
        <fullName evidence="3">Uncharacterized protein</fullName>
    </submittedName>
</protein>
<keyword evidence="4" id="KW-1185">Reference proteome</keyword>
<reference evidence="3 4" key="1">
    <citation type="journal article" date="2014" name="Proc. Natl. Acad. Sci. U.S.A.">
        <title>Trajectory and genomic determinants of fungal-pathogen speciation and host adaptation.</title>
        <authorList>
            <person name="Hu X."/>
            <person name="Xiao G."/>
            <person name="Zheng P."/>
            <person name="Shang Y."/>
            <person name="Su Y."/>
            <person name="Zhang X."/>
            <person name="Liu X."/>
            <person name="Zhan S."/>
            <person name="St Leger R.J."/>
            <person name="Wang C."/>
        </authorList>
    </citation>
    <scope>NUCLEOTIDE SEQUENCE [LARGE SCALE GENOMIC DNA]</scope>
    <source>
        <strain evidence="3 4">ARSEF 549</strain>
    </source>
</reference>
<evidence type="ECO:0000313" key="3">
    <source>
        <dbReference type="EMBL" id="KID68111.1"/>
    </source>
</evidence>
<comment type="caution">
    <text evidence="3">The sequence shown here is derived from an EMBL/GenBank/DDBJ whole genome shotgun (WGS) entry which is preliminary data.</text>
</comment>
<dbReference type="OrthoDB" id="5141772at2759"/>
<dbReference type="HOGENOM" id="CLU_946918_0_0_1"/>
<keyword evidence="2" id="KW-0812">Transmembrane</keyword>
<dbReference type="AlphaFoldDB" id="A0A0B4FQT0"/>
<feature type="compositionally biased region" description="Polar residues" evidence="1">
    <location>
        <begin position="110"/>
        <end position="133"/>
    </location>
</feature>